<evidence type="ECO:0000256" key="4">
    <source>
        <dbReference type="ARBA" id="ARBA00022737"/>
    </source>
</evidence>
<dbReference type="InterPro" id="IPR002110">
    <property type="entry name" value="Ankyrin_rpt"/>
</dbReference>
<keyword evidence="4" id="KW-0677">Repeat</keyword>
<keyword evidence="9" id="KW-0407">Ion channel</keyword>
<protein>
    <recommendedName>
        <fullName evidence="12">Transient receptor ion channel domain-containing protein</fullName>
    </recommendedName>
</protein>
<keyword evidence="6 10" id="KW-0040">ANK repeat</keyword>
<comment type="caution">
    <text evidence="13">The sequence shown here is derived from an EMBL/GenBank/DDBJ whole genome shotgun (WGS) entry which is preliminary data.</text>
</comment>
<gene>
    <name evidence="13" type="ORF">LARSCL_LOCUS546</name>
</gene>
<dbReference type="PANTHER" id="PTHR10117">
    <property type="entry name" value="TRANSIENT RECEPTOR POTENTIAL CHANNEL"/>
    <property type="match status" value="1"/>
</dbReference>
<evidence type="ECO:0000256" key="3">
    <source>
        <dbReference type="ARBA" id="ARBA00022692"/>
    </source>
</evidence>
<accession>A0AAV1YRY2</accession>
<name>A0AAV1YRY2_9ARAC</name>
<evidence type="ECO:0000256" key="7">
    <source>
        <dbReference type="ARBA" id="ARBA00023065"/>
    </source>
</evidence>
<dbReference type="PANTHER" id="PTHR10117:SF54">
    <property type="entry name" value="TRANSIENT RECEPTOR POTENTIAL-GAMMA PROTEIN"/>
    <property type="match status" value="1"/>
</dbReference>
<feature type="transmembrane region" description="Helical" evidence="11">
    <location>
        <begin position="292"/>
        <end position="311"/>
    </location>
</feature>
<dbReference type="Proteomes" id="UP001497382">
    <property type="component" value="Unassembled WGS sequence"/>
</dbReference>
<dbReference type="PROSITE" id="PS50297">
    <property type="entry name" value="ANK_REP_REGION"/>
    <property type="match status" value="1"/>
</dbReference>
<evidence type="ECO:0000256" key="2">
    <source>
        <dbReference type="ARBA" id="ARBA00022448"/>
    </source>
</evidence>
<keyword evidence="7" id="KW-0406">Ion transport</keyword>
<evidence type="ECO:0000256" key="8">
    <source>
        <dbReference type="ARBA" id="ARBA00023136"/>
    </source>
</evidence>
<feature type="domain" description="Transient receptor ion channel" evidence="12">
    <location>
        <begin position="104"/>
        <end position="168"/>
    </location>
</feature>
<dbReference type="PRINTS" id="PR01097">
    <property type="entry name" value="TRNSRECEPTRP"/>
</dbReference>
<feature type="transmembrane region" description="Helical" evidence="11">
    <location>
        <begin position="259"/>
        <end position="276"/>
    </location>
</feature>
<evidence type="ECO:0000256" key="10">
    <source>
        <dbReference type="PROSITE-ProRule" id="PRU00023"/>
    </source>
</evidence>
<keyword evidence="5 11" id="KW-1133">Transmembrane helix</keyword>
<keyword evidence="8 11" id="KW-0472">Membrane</keyword>
<evidence type="ECO:0000259" key="12">
    <source>
        <dbReference type="SMART" id="SM01420"/>
    </source>
</evidence>
<keyword evidence="14" id="KW-1185">Reference proteome</keyword>
<reference evidence="13 14" key="1">
    <citation type="submission" date="2024-04" db="EMBL/GenBank/DDBJ databases">
        <authorList>
            <person name="Rising A."/>
            <person name="Reimegard J."/>
            <person name="Sonavane S."/>
            <person name="Akerstrom W."/>
            <person name="Nylinder S."/>
            <person name="Hedman E."/>
            <person name="Kallberg Y."/>
        </authorList>
    </citation>
    <scope>NUCLEOTIDE SEQUENCE [LARGE SCALE GENOMIC DNA]</scope>
</reference>
<dbReference type="Pfam" id="PF08344">
    <property type="entry name" value="TRP_2"/>
    <property type="match status" value="1"/>
</dbReference>
<proteinExistence type="predicted"/>
<dbReference type="InterPro" id="IPR013555">
    <property type="entry name" value="TRP_dom"/>
</dbReference>
<evidence type="ECO:0000256" key="11">
    <source>
        <dbReference type="SAM" id="Phobius"/>
    </source>
</evidence>
<dbReference type="GO" id="GO:0070679">
    <property type="term" value="F:inositol 1,4,5 trisphosphate binding"/>
    <property type="evidence" value="ECO:0007669"/>
    <property type="project" value="TreeGrafter"/>
</dbReference>
<feature type="transmembrane region" description="Helical" evidence="11">
    <location>
        <begin position="317"/>
        <end position="341"/>
    </location>
</feature>
<feature type="transmembrane region" description="Helical" evidence="11">
    <location>
        <begin position="443"/>
        <end position="462"/>
    </location>
</feature>
<dbReference type="SMART" id="SM01420">
    <property type="entry name" value="TRP_2"/>
    <property type="match status" value="1"/>
</dbReference>
<dbReference type="AlphaFoldDB" id="A0AAV1YRY2"/>
<feature type="transmembrane region" description="Helical" evidence="11">
    <location>
        <begin position="540"/>
        <end position="559"/>
    </location>
</feature>
<dbReference type="GO" id="GO:0051480">
    <property type="term" value="P:regulation of cytosolic calcium ion concentration"/>
    <property type="evidence" value="ECO:0007669"/>
    <property type="project" value="TreeGrafter"/>
</dbReference>
<evidence type="ECO:0000256" key="6">
    <source>
        <dbReference type="ARBA" id="ARBA00023043"/>
    </source>
</evidence>
<organism evidence="13 14">
    <name type="scientific">Larinioides sclopetarius</name>
    <dbReference type="NCBI Taxonomy" id="280406"/>
    <lineage>
        <taxon>Eukaryota</taxon>
        <taxon>Metazoa</taxon>
        <taxon>Ecdysozoa</taxon>
        <taxon>Arthropoda</taxon>
        <taxon>Chelicerata</taxon>
        <taxon>Arachnida</taxon>
        <taxon>Araneae</taxon>
        <taxon>Araneomorphae</taxon>
        <taxon>Entelegynae</taxon>
        <taxon>Araneoidea</taxon>
        <taxon>Araneidae</taxon>
        <taxon>Larinioides</taxon>
    </lineage>
</organism>
<dbReference type="Pfam" id="PF00520">
    <property type="entry name" value="Ion_trans"/>
    <property type="match status" value="1"/>
</dbReference>
<dbReference type="GO" id="GO:0034703">
    <property type="term" value="C:cation channel complex"/>
    <property type="evidence" value="ECO:0007669"/>
    <property type="project" value="TreeGrafter"/>
</dbReference>
<feature type="repeat" description="ANK" evidence="10">
    <location>
        <begin position="69"/>
        <end position="93"/>
    </location>
</feature>
<dbReference type="PROSITE" id="PS50088">
    <property type="entry name" value="ANK_REPEAT"/>
    <property type="match status" value="1"/>
</dbReference>
<evidence type="ECO:0000256" key="1">
    <source>
        <dbReference type="ARBA" id="ARBA00004141"/>
    </source>
</evidence>
<dbReference type="InterPro" id="IPR002153">
    <property type="entry name" value="TRPC_channel"/>
</dbReference>
<dbReference type="InterPro" id="IPR005821">
    <property type="entry name" value="Ion_trans_dom"/>
</dbReference>
<dbReference type="EMBL" id="CAXIEN010000003">
    <property type="protein sequence ID" value="CAL1261675.1"/>
    <property type="molecule type" value="Genomic_DNA"/>
</dbReference>
<feature type="transmembrane region" description="Helical" evidence="11">
    <location>
        <begin position="362"/>
        <end position="383"/>
    </location>
</feature>
<dbReference type="GO" id="GO:0015279">
    <property type="term" value="F:store-operated calcium channel activity"/>
    <property type="evidence" value="ECO:0007669"/>
    <property type="project" value="TreeGrafter"/>
</dbReference>
<comment type="subcellular location">
    <subcellularLocation>
        <location evidence="1">Membrane</location>
        <topology evidence="1">Multi-pass membrane protein</topology>
    </subcellularLocation>
</comment>
<evidence type="ECO:0000313" key="13">
    <source>
        <dbReference type="EMBL" id="CAL1261675.1"/>
    </source>
</evidence>
<dbReference type="GO" id="GO:0005886">
    <property type="term" value="C:plasma membrane"/>
    <property type="evidence" value="ECO:0007669"/>
    <property type="project" value="TreeGrafter"/>
</dbReference>
<evidence type="ECO:0000256" key="5">
    <source>
        <dbReference type="ARBA" id="ARBA00022989"/>
    </source>
</evidence>
<evidence type="ECO:0000313" key="14">
    <source>
        <dbReference type="Proteomes" id="UP001497382"/>
    </source>
</evidence>
<feature type="transmembrane region" description="Helical" evidence="11">
    <location>
        <begin position="403"/>
        <end position="422"/>
    </location>
</feature>
<keyword evidence="3 11" id="KW-0812">Transmembrane</keyword>
<sequence length="707" mass="81564">MFEFLLHELKISNLHYYCAMLSAVLENDVYILEILFNRIEETESVKRCLQCLVGGGPECLRYLPEVASSNLTPLMVAVLEGNIEITKMFLERGYLVKKPHFPNCICDTCCGNRAKTGETLTESMSRINTYRTLASPTYLILTTCDPILAAFQLSYDLERLSCNLPEHQKEYKELSHKCSNFAADLLDECRTTEEVKTLLSQRLGCPDSRPEMLNRFVTAVHYGQKQFVTHPNCQQVLRSIWVEGLPWYSWTTRMRVLHVVKHSLLMPIICVAYAFAPKAKKLEALNIPINRFIYFTSSYCGFLLLLLMTLLCDRFSGSVQALVTESLVGLWILGFFLDILLKCWNGCNRGIGSWYKTYSYDFIMSLLFVISELIFVMNLTGELSGPKDRREMSGYDPVLVGDAIYAIASIMAFCRLIIWCKLNCQLGPLTVSFKHMLGDVARFFVLFAVIVISFSIGMNSIYKYYQNSEQCSRGGDYYHHGNEFQTLFQTGNNLFWAIFGKGEPHFADIYNCQNKTNGKVSMDEIITDENRHYFTEAVGYGMWGMYHFIACLVILNMLIGMMAESYQRVQENADMEWKFACSTLWLSVFDISCLVPPPFNLLPSIQWFMTQYKWMRTVGKGEKHSAYLTPSEKKESYIKHEKERLEKKCEDEKYEKLMVQLIRRYLHSNGLKESAVTSTLGHRCCWKKQNDKKRNKPSNEDNPELFN</sequence>
<evidence type="ECO:0000256" key="9">
    <source>
        <dbReference type="ARBA" id="ARBA00023303"/>
    </source>
</evidence>
<keyword evidence="2" id="KW-0813">Transport</keyword>